<dbReference type="EMBL" id="JAODUP010001254">
    <property type="protein sequence ID" value="KAK2140770.1"/>
    <property type="molecule type" value="Genomic_DNA"/>
</dbReference>
<dbReference type="Proteomes" id="UP001208570">
    <property type="component" value="Unassembled WGS sequence"/>
</dbReference>
<name>A0AAD9MPN1_9ANNE</name>
<sequence length="838" mass="96316">MDDTKEIVERLTNLKKQTKEINDRCINILLSRVKFFPIDVDIYNWMSNNKSLNGEVNEMVETQVKYNYLLHKLFLLHMNVDNYFDRVLTDCLPKKSDSPLKVIKVLEDTCSRLGCRYPEFSCQLVASGSYYDGSKITSFNEMDFIFKLKYKCYRDYSVIIGHSECHDIVPSEHSILQKYCDNEGKLDANHFMDEFQKALSVTIQESCKEMQLEFGGYDRPYFSGFVHNEPALTLTINDIVVDITLAFESPHHLTWKVLNVRADSNLLRCIKRTVPNYARLGVLLVAGRVTYLTTARLECFLLRRNRDMLEALKICKYYKDNFLNVHLPDLSTFCETFILIAKKKMEQALRENGDTENAVWGVHFSMTHPDTVCLVHRAARLQPITGDVDQLALHTAQMSGIQEGCRKRVTRKWMSVYPSVGRIVNEEVKPLRQTTSFLFKSIILKVFFQKRSMTTMECVLRVFQEYQRYLSVDRNVQVIHPLLGRALPLLKLSKDVPRMISTVIPVSYIDDIINDLRRSVADFECFSEKEKERPYGRLYIAGSYLNAKVLGFVHILLGRENDEFILIQFQRIAIAEEVASFSQIEVTSSTGAQPLFQIDRDNPNDFIDCDYLDNGDLIVASRSGLSIHNARGLLISHPLSNRCKGITSGVCVDRRLHKVAVTEGVDQEEGGLLHVFELVDDGWHQRRHVVCQFACQCAMTRCGNYVVRGNNSSLYKYDKTGDMVWCQNVDDSFFTVHVDSQNRIVICTNGSIWTFNQDGFPKIALRRGQLDIRCLCLGGDDSVVVYDEISKSILRINSQLNHAERLLKVNEKPQCLAVFQDKFLAVGYHHTLEMFELL</sequence>
<accession>A0AAD9MPN1</accession>
<dbReference type="Gene3D" id="3.30.460.90">
    <property type="match status" value="1"/>
</dbReference>
<reference evidence="1" key="1">
    <citation type="journal article" date="2023" name="Mol. Biol. Evol.">
        <title>Third-Generation Sequencing Reveals the Adaptive Role of the Epigenome in Three Deep-Sea Polychaetes.</title>
        <authorList>
            <person name="Perez M."/>
            <person name="Aroh O."/>
            <person name="Sun Y."/>
            <person name="Lan Y."/>
            <person name="Juniper S.K."/>
            <person name="Young C.R."/>
            <person name="Angers B."/>
            <person name="Qian P.Y."/>
        </authorList>
    </citation>
    <scope>NUCLEOTIDE SEQUENCE</scope>
    <source>
        <strain evidence="1">P08H-3</strain>
    </source>
</reference>
<dbReference type="SUPFAM" id="SSF69322">
    <property type="entry name" value="Tricorn protease domain 2"/>
    <property type="match status" value="1"/>
</dbReference>
<dbReference type="AlphaFoldDB" id="A0AAD9MPN1"/>
<evidence type="ECO:0000313" key="1">
    <source>
        <dbReference type="EMBL" id="KAK2140770.1"/>
    </source>
</evidence>
<organism evidence="1 2">
    <name type="scientific">Paralvinella palmiformis</name>
    <dbReference type="NCBI Taxonomy" id="53620"/>
    <lineage>
        <taxon>Eukaryota</taxon>
        <taxon>Metazoa</taxon>
        <taxon>Spiralia</taxon>
        <taxon>Lophotrochozoa</taxon>
        <taxon>Annelida</taxon>
        <taxon>Polychaeta</taxon>
        <taxon>Sedentaria</taxon>
        <taxon>Canalipalpata</taxon>
        <taxon>Terebellida</taxon>
        <taxon>Terebelliformia</taxon>
        <taxon>Alvinellidae</taxon>
        <taxon>Paralvinella</taxon>
    </lineage>
</organism>
<evidence type="ECO:0000313" key="2">
    <source>
        <dbReference type="Proteomes" id="UP001208570"/>
    </source>
</evidence>
<comment type="caution">
    <text evidence="1">The sequence shown here is derived from an EMBL/GenBank/DDBJ whole genome shotgun (WGS) entry which is preliminary data.</text>
</comment>
<protein>
    <submittedName>
        <fullName evidence="1">Uncharacterized protein</fullName>
    </submittedName>
</protein>
<gene>
    <name evidence="1" type="ORF">LSH36_1254g00059</name>
</gene>
<proteinExistence type="predicted"/>
<keyword evidence="2" id="KW-1185">Reference proteome</keyword>